<keyword evidence="4" id="KW-1185">Reference proteome</keyword>
<accession>A0A5S9N7F0</accession>
<evidence type="ECO:0000313" key="4">
    <source>
        <dbReference type="Proteomes" id="UP000441399"/>
    </source>
</evidence>
<evidence type="ECO:0000313" key="1">
    <source>
        <dbReference type="EMBL" id="CAA0078529.1"/>
    </source>
</evidence>
<dbReference type="EMBL" id="CACSIO010000001">
    <property type="protein sequence ID" value="CAA0081945.1"/>
    <property type="molecule type" value="Genomic_DNA"/>
</dbReference>
<evidence type="ECO:0000313" key="2">
    <source>
        <dbReference type="EMBL" id="CAA0081945.1"/>
    </source>
</evidence>
<dbReference type="Gene3D" id="1.10.1660.10">
    <property type="match status" value="1"/>
</dbReference>
<sequence>MTEAVMIEMDVIEVCEMLSVSQKTLIAVVDEGIVEPDGITPEQWVFSTQMVSIVRKACRLNQELGVDWPGVALALQLMDELEYTKLENQRLRQQLHRFINT</sequence>
<gene>
    <name evidence="2" type="primary">cbpM</name>
    <name evidence="1" type="ORF">DPBNPPHM_00043</name>
    <name evidence="2" type="ORF">OPDIPICF_00361</name>
</gene>
<dbReference type="Pfam" id="PF13591">
    <property type="entry name" value="MerR_2"/>
    <property type="match status" value="1"/>
</dbReference>
<evidence type="ECO:0000313" key="3">
    <source>
        <dbReference type="Proteomes" id="UP000434580"/>
    </source>
</evidence>
<organism evidence="2 4">
    <name type="scientific">BD1-7 clade bacterium</name>
    <dbReference type="NCBI Taxonomy" id="2029982"/>
    <lineage>
        <taxon>Bacteria</taxon>
        <taxon>Pseudomonadati</taxon>
        <taxon>Pseudomonadota</taxon>
        <taxon>Gammaproteobacteria</taxon>
        <taxon>Cellvibrionales</taxon>
        <taxon>Spongiibacteraceae</taxon>
        <taxon>BD1-7 clade</taxon>
    </lineage>
</organism>
<dbReference type="Proteomes" id="UP000434580">
    <property type="component" value="Unassembled WGS sequence"/>
</dbReference>
<proteinExistence type="predicted"/>
<dbReference type="EMBL" id="CACSII010000001">
    <property type="protein sequence ID" value="CAA0078529.1"/>
    <property type="molecule type" value="Genomic_DNA"/>
</dbReference>
<reference evidence="3 4" key="1">
    <citation type="submission" date="2019-11" db="EMBL/GenBank/DDBJ databases">
        <authorList>
            <person name="Holert J."/>
        </authorList>
    </citation>
    <scope>NUCLEOTIDE SEQUENCE [LARGE SCALE GENOMIC DNA]</scope>
    <source>
        <strain evidence="1">BC5_2</strain>
        <strain evidence="2">SB11_3</strain>
    </source>
</reference>
<protein>
    <submittedName>
        <fullName evidence="2">Chaperone modulatory protein CbpM</fullName>
    </submittedName>
</protein>
<name>A0A5S9N7F0_9GAMM</name>
<dbReference type="AlphaFoldDB" id="A0A5S9N7F0"/>
<dbReference type="Proteomes" id="UP000441399">
    <property type="component" value="Unassembled WGS sequence"/>
</dbReference>